<dbReference type="AlphaFoldDB" id="A0A1A9RDK7"/>
<gene>
    <name evidence="1" type="ORF">A7P85_10920</name>
</gene>
<proteinExistence type="predicted"/>
<sequence>MKAAPQPQTPQQIVQRYYRQYSQQHRCYRVDIDALNVTETSFGGEYCMRQIKSEIRQTAQGKLMYLLYTGDNFDFNRGESIGGRVQSGLAGIFVLKQVSGDWQPLAVRAYNQIGTYGYAPEAKYWSFLRFGKDRWGFMTPMSYLSDGYSSSEYILFTHNGAGKIGRSTITSNTTNGYGLNNCQTNPDSGKPLTAAERRECRAKWYRLTTSSFRILTHARPNAGFYPLRLSVSGFNGFKHYRNQAFIIHYDAAAGEYTMPTDYPLANK</sequence>
<evidence type="ECO:0000313" key="2">
    <source>
        <dbReference type="Proteomes" id="UP000078003"/>
    </source>
</evidence>
<evidence type="ECO:0000313" key="1">
    <source>
        <dbReference type="EMBL" id="OAM15701.1"/>
    </source>
</evidence>
<dbReference type="Proteomes" id="UP000078003">
    <property type="component" value="Unassembled WGS sequence"/>
</dbReference>
<reference evidence="2" key="1">
    <citation type="submission" date="2016-05" db="EMBL/GenBank/DDBJ databases">
        <title>Draft genome of Corynebacterium afermentans subsp. afermentans LCDC 88199T.</title>
        <authorList>
            <person name="Bernier A.-M."/>
            <person name="Bernard K."/>
        </authorList>
    </citation>
    <scope>NUCLEOTIDE SEQUENCE [LARGE SCALE GENOMIC DNA]</scope>
    <source>
        <strain evidence="2">NML01-0328</strain>
    </source>
</reference>
<dbReference type="EMBL" id="LXSF01000012">
    <property type="protein sequence ID" value="OAM15701.1"/>
    <property type="molecule type" value="Genomic_DNA"/>
</dbReference>
<organism evidence="1 2">
    <name type="scientific">Eikenella corrodens</name>
    <dbReference type="NCBI Taxonomy" id="539"/>
    <lineage>
        <taxon>Bacteria</taxon>
        <taxon>Pseudomonadati</taxon>
        <taxon>Pseudomonadota</taxon>
        <taxon>Betaproteobacteria</taxon>
        <taxon>Neisseriales</taxon>
        <taxon>Neisseriaceae</taxon>
        <taxon>Eikenella</taxon>
    </lineage>
</organism>
<protein>
    <submittedName>
        <fullName evidence="1">Uncharacterized protein</fullName>
    </submittedName>
</protein>
<name>A0A1A9RDK7_EIKCO</name>
<comment type="caution">
    <text evidence="1">The sequence shown here is derived from an EMBL/GenBank/DDBJ whole genome shotgun (WGS) entry which is preliminary data.</text>
</comment>
<accession>A0A1A9RDK7</accession>